<organism evidence="1 2">
    <name type="scientific">Pleurodeles waltl</name>
    <name type="common">Iberian ribbed newt</name>
    <dbReference type="NCBI Taxonomy" id="8319"/>
    <lineage>
        <taxon>Eukaryota</taxon>
        <taxon>Metazoa</taxon>
        <taxon>Chordata</taxon>
        <taxon>Craniata</taxon>
        <taxon>Vertebrata</taxon>
        <taxon>Euteleostomi</taxon>
        <taxon>Amphibia</taxon>
        <taxon>Batrachia</taxon>
        <taxon>Caudata</taxon>
        <taxon>Salamandroidea</taxon>
        <taxon>Salamandridae</taxon>
        <taxon>Pleurodelinae</taxon>
        <taxon>Pleurodeles</taxon>
    </lineage>
</organism>
<keyword evidence="2" id="KW-1185">Reference proteome</keyword>
<comment type="caution">
    <text evidence="1">The sequence shown here is derived from an EMBL/GenBank/DDBJ whole genome shotgun (WGS) entry which is preliminary data.</text>
</comment>
<dbReference type="AlphaFoldDB" id="A0AAV7QFX2"/>
<protein>
    <submittedName>
        <fullName evidence="1">Uncharacterized protein</fullName>
    </submittedName>
</protein>
<proteinExistence type="predicted"/>
<sequence length="115" mass="12690">MPPVPPLTAQCCRNLLSRCRLLGRVLGRSSLLADRAGGLVGATHPASSLFTSCPQRGRGMPWRTRKHVVRGLPRMRSAMFRADRPARSLLAPCGIVLAQVNTERRLFRARASARF</sequence>
<gene>
    <name evidence="1" type="ORF">NDU88_005741</name>
</gene>
<dbReference type="EMBL" id="JANPWB010000010">
    <property type="protein sequence ID" value="KAJ1139366.1"/>
    <property type="molecule type" value="Genomic_DNA"/>
</dbReference>
<dbReference type="Proteomes" id="UP001066276">
    <property type="component" value="Chromosome 6"/>
</dbReference>
<reference evidence="1" key="1">
    <citation type="journal article" date="2022" name="bioRxiv">
        <title>Sequencing and chromosome-scale assembly of the giantPleurodeles waltlgenome.</title>
        <authorList>
            <person name="Brown T."/>
            <person name="Elewa A."/>
            <person name="Iarovenko S."/>
            <person name="Subramanian E."/>
            <person name="Araus A.J."/>
            <person name="Petzold A."/>
            <person name="Susuki M."/>
            <person name="Suzuki K.-i.T."/>
            <person name="Hayashi T."/>
            <person name="Toyoda A."/>
            <person name="Oliveira C."/>
            <person name="Osipova E."/>
            <person name="Leigh N.D."/>
            <person name="Simon A."/>
            <person name="Yun M.H."/>
        </authorList>
    </citation>
    <scope>NUCLEOTIDE SEQUENCE</scope>
    <source>
        <strain evidence="1">20211129_DDA</strain>
        <tissue evidence="1">Liver</tissue>
    </source>
</reference>
<accession>A0AAV7QFX2</accession>
<evidence type="ECO:0000313" key="1">
    <source>
        <dbReference type="EMBL" id="KAJ1139366.1"/>
    </source>
</evidence>
<evidence type="ECO:0000313" key="2">
    <source>
        <dbReference type="Proteomes" id="UP001066276"/>
    </source>
</evidence>
<name>A0AAV7QFX2_PLEWA</name>